<gene>
    <name evidence="10" type="primary">queG</name>
    <name evidence="10" type="ORF">MUN53_14700</name>
</gene>
<keyword evidence="3" id="KW-0819">tRNA processing</keyword>
<keyword evidence="7" id="KW-0408">Iron</keyword>
<feature type="domain" description="4Fe-4S ferredoxin-type" evidence="9">
    <location>
        <begin position="189"/>
        <end position="218"/>
    </location>
</feature>
<accession>A0ABT0C4A6</accession>
<dbReference type="Gene3D" id="3.30.70.20">
    <property type="match status" value="1"/>
</dbReference>
<evidence type="ECO:0000313" key="10">
    <source>
        <dbReference type="EMBL" id="MCJ2381839.1"/>
    </source>
</evidence>
<dbReference type="EMBL" id="JAKZMM010000044">
    <property type="protein sequence ID" value="MCJ2381839.1"/>
    <property type="molecule type" value="Genomic_DNA"/>
</dbReference>
<proteinExistence type="predicted"/>
<keyword evidence="4" id="KW-0479">Metal-binding</keyword>
<evidence type="ECO:0000256" key="2">
    <source>
        <dbReference type="ARBA" id="ARBA00022490"/>
    </source>
</evidence>
<dbReference type="Pfam" id="PF13484">
    <property type="entry name" value="Fer4_16"/>
    <property type="match status" value="1"/>
</dbReference>
<protein>
    <submittedName>
        <fullName evidence="10">tRNA epoxyqueuosine(34) reductase QueG</fullName>
        <ecNumber evidence="10">1.17.99.6</ecNumber>
    </submittedName>
</protein>
<evidence type="ECO:0000256" key="3">
    <source>
        <dbReference type="ARBA" id="ARBA00022694"/>
    </source>
</evidence>
<dbReference type="Pfam" id="PF08331">
    <property type="entry name" value="QueG_DUF1730"/>
    <property type="match status" value="1"/>
</dbReference>
<evidence type="ECO:0000256" key="6">
    <source>
        <dbReference type="ARBA" id="ARBA00023002"/>
    </source>
</evidence>
<dbReference type="Proteomes" id="UP001165444">
    <property type="component" value="Unassembled WGS sequence"/>
</dbReference>
<organism evidence="10 11">
    <name type="scientific">Parabacteroides faecalis</name>
    <dbReference type="NCBI Taxonomy" id="2924040"/>
    <lineage>
        <taxon>Bacteria</taxon>
        <taxon>Pseudomonadati</taxon>
        <taxon>Bacteroidota</taxon>
        <taxon>Bacteroidia</taxon>
        <taxon>Bacteroidales</taxon>
        <taxon>Tannerellaceae</taxon>
        <taxon>Parabacteroides</taxon>
    </lineage>
</organism>
<evidence type="ECO:0000256" key="8">
    <source>
        <dbReference type="ARBA" id="ARBA00023014"/>
    </source>
</evidence>
<evidence type="ECO:0000256" key="5">
    <source>
        <dbReference type="ARBA" id="ARBA00022785"/>
    </source>
</evidence>
<evidence type="ECO:0000313" key="11">
    <source>
        <dbReference type="Proteomes" id="UP001165444"/>
    </source>
</evidence>
<evidence type="ECO:0000256" key="7">
    <source>
        <dbReference type="ARBA" id="ARBA00023004"/>
    </source>
</evidence>
<dbReference type="SUPFAM" id="SSF46548">
    <property type="entry name" value="alpha-helical ferredoxin"/>
    <property type="match status" value="1"/>
</dbReference>
<dbReference type="GO" id="GO:0052693">
    <property type="term" value="F:epoxyqueuosine reductase activity"/>
    <property type="evidence" value="ECO:0007669"/>
    <property type="project" value="UniProtKB-EC"/>
</dbReference>
<sequence length="321" mass="36696">MYTIFCLSMSDQIAITTRMIKDEATRLGFSACGIARVEPVEAEMRRLDTWLAKGYQAGMAYLANHREIRRDPQGLVEGAKSIISVALNYYPARKRDPEQPHIAYYAYGRDYHEVVKEKLRQLWQYVVRNLPEGTAEEARVFTDSAPLLERYWAWKAGLGWIGKNTQLILPGKGSYFFLGEIVTTWEADAYDKPVPSRCGTCNRCLQACPTGALEKAHTLNANHCLSYLTIENRGEIPPREARLLGNRLYGCDTCQQVCPWNRFAIPATEPDFQPSEALLQLQKEDLKMFTKDDYNRIFAKSAVKRAKYEGLIRTIKHLNIE</sequence>
<dbReference type="InterPro" id="IPR004453">
    <property type="entry name" value="QueG"/>
</dbReference>
<keyword evidence="1" id="KW-0004">4Fe-4S</keyword>
<reference evidence="10 11" key="1">
    <citation type="submission" date="2022-03" db="EMBL/GenBank/DDBJ databases">
        <title>Parabacteroides sp. nov. isolated from swine feces.</title>
        <authorList>
            <person name="Bak J.E."/>
        </authorList>
    </citation>
    <scope>NUCLEOTIDE SEQUENCE [LARGE SCALE GENOMIC DNA]</scope>
    <source>
        <strain evidence="10 11">AGMB00274</strain>
    </source>
</reference>
<keyword evidence="11" id="KW-1185">Reference proteome</keyword>
<keyword evidence="6 10" id="KW-0560">Oxidoreductase</keyword>
<dbReference type="PROSITE" id="PS51379">
    <property type="entry name" value="4FE4S_FER_2"/>
    <property type="match status" value="1"/>
</dbReference>
<comment type="caution">
    <text evidence="10">The sequence shown here is derived from an EMBL/GenBank/DDBJ whole genome shotgun (WGS) entry which is preliminary data.</text>
</comment>
<dbReference type="InterPro" id="IPR017896">
    <property type="entry name" value="4Fe4S_Fe-S-bd"/>
</dbReference>
<dbReference type="InterPro" id="IPR013542">
    <property type="entry name" value="QueG_DUF1730"/>
</dbReference>
<keyword evidence="5" id="KW-0671">Queuosine biosynthesis</keyword>
<dbReference type="PROSITE" id="PS00198">
    <property type="entry name" value="4FE4S_FER_1"/>
    <property type="match status" value="1"/>
</dbReference>
<keyword evidence="8" id="KW-0411">Iron-sulfur</keyword>
<keyword evidence="2" id="KW-0963">Cytoplasm</keyword>
<evidence type="ECO:0000256" key="4">
    <source>
        <dbReference type="ARBA" id="ARBA00022723"/>
    </source>
</evidence>
<evidence type="ECO:0000259" key="9">
    <source>
        <dbReference type="PROSITE" id="PS51379"/>
    </source>
</evidence>
<dbReference type="NCBIfam" id="TIGR00276">
    <property type="entry name" value="tRNA epoxyqueuosine(34) reductase QueG"/>
    <property type="match status" value="1"/>
</dbReference>
<name>A0ABT0C4A6_9BACT</name>
<evidence type="ECO:0000256" key="1">
    <source>
        <dbReference type="ARBA" id="ARBA00022485"/>
    </source>
</evidence>
<dbReference type="PANTHER" id="PTHR30002">
    <property type="entry name" value="EPOXYQUEUOSINE REDUCTASE"/>
    <property type="match status" value="1"/>
</dbReference>
<dbReference type="EC" id="1.17.99.6" evidence="10"/>
<dbReference type="InterPro" id="IPR017900">
    <property type="entry name" value="4Fe4S_Fe_S_CS"/>
</dbReference>
<dbReference type="PANTHER" id="PTHR30002:SF4">
    <property type="entry name" value="EPOXYQUEUOSINE REDUCTASE"/>
    <property type="match status" value="1"/>
</dbReference>